<name>A0A9P9HKG8_FUSRE</name>
<evidence type="ECO:0008006" key="3">
    <source>
        <dbReference type="Google" id="ProtNLM"/>
    </source>
</evidence>
<dbReference type="EMBL" id="JAGMUX010000005">
    <property type="protein sequence ID" value="KAH7259051.1"/>
    <property type="molecule type" value="Genomic_DNA"/>
</dbReference>
<evidence type="ECO:0000313" key="2">
    <source>
        <dbReference type="Proteomes" id="UP000720189"/>
    </source>
</evidence>
<dbReference type="PANTHER" id="PTHR21310">
    <property type="entry name" value="AMINOGLYCOSIDE PHOSPHOTRANSFERASE-RELATED-RELATED"/>
    <property type="match status" value="1"/>
</dbReference>
<protein>
    <recommendedName>
        <fullName evidence="3">Aminoglycoside phosphotransferase domain-containing protein</fullName>
    </recommendedName>
</protein>
<dbReference type="OrthoDB" id="5327538at2759"/>
<sequence>MPKCGSLNWVTFLCFQDGVEWVFRSPKSGLDSFYSDETTSKVLVSEASALLYLKANTSIPVPEAFSYHTGQHGSRDNDMGIPYILQSKATGFPGLQHRRPPMGISDENRGKVMSQLGVFMSELSTHRFDRNGSLFQYGDASYAVGECLSPSLTWQERDSLELDRDLSLTPHTFFAPVPDMLDYESLSSYQKASRWWNGFMAIGQKIEHSKNILFYCIAGQFLSEMIPDLSSNAASSFTISHPDLHLGNIYIDENFNITSIIDWSSSSTGPVSEILTAPSLGSSAAPPSAFLTAAYRSSFIQEVTKTAQEVPDAILWKTSERMLFELIYGRDTYEDDLPVEELQERERACFPPKRTVNTDAIAVARRLTLMSEMNLAFLADHRLWRWVEEARKQYERQ</sequence>
<comment type="caution">
    <text evidence="1">The sequence shown here is derived from an EMBL/GenBank/DDBJ whole genome shotgun (WGS) entry which is preliminary data.</text>
</comment>
<dbReference type="Proteomes" id="UP000720189">
    <property type="component" value="Unassembled WGS sequence"/>
</dbReference>
<reference evidence="1" key="1">
    <citation type="journal article" date="2021" name="Nat. Commun.">
        <title>Genetic determinants of endophytism in the Arabidopsis root mycobiome.</title>
        <authorList>
            <person name="Mesny F."/>
            <person name="Miyauchi S."/>
            <person name="Thiergart T."/>
            <person name="Pickel B."/>
            <person name="Atanasova L."/>
            <person name="Karlsson M."/>
            <person name="Huettel B."/>
            <person name="Barry K.W."/>
            <person name="Haridas S."/>
            <person name="Chen C."/>
            <person name="Bauer D."/>
            <person name="Andreopoulos W."/>
            <person name="Pangilinan J."/>
            <person name="LaButti K."/>
            <person name="Riley R."/>
            <person name="Lipzen A."/>
            <person name="Clum A."/>
            <person name="Drula E."/>
            <person name="Henrissat B."/>
            <person name="Kohler A."/>
            <person name="Grigoriev I.V."/>
            <person name="Martin F.M."/>
            <person name="Hacquard S."/>
        </authorList>
    </citation>
    <scope>NUCLEOTIDE SEQUENCE</scope>
    <source>
        <strain evidence="1">MPI-CAGE-AT-0023</strain>
    </source>
</reference>
<dbReference type="RefSeq" id="XP_046051759.1">
    <property type="nucleotide sequence ID" value="XM_046195313.1"/>
</dbReference>
<dbReference type="InterPro" id="IPR011009">
    <property type="entry name" value="Kinase-like_dom_sf"/>
</dbReference>
<dbReference type="GeneID" id="70225267"/>
<evidence type="ECO:0000313" key="1">
    <source>
        <dbReference type="EMBL" id="KAH7259051.1"/>
    </source>
</evidence>
<accession>A0A9P9HKG8</accession>
<gene>
    <name evidence="1" type="ORF">BKA55DRAFT_591848</name>
</gene>
<dbReference type="InterPro" id="IPR051678">
    <property type="entry name" value="AGP_Transferase"/>
</dbReference>
<dbReference type="AlphaFoldDB" id="A0A9P9HKG8"/>
<dbReference type="SUPFAM" id="SSF56112">
    <property type="entry name" value="Protein kinase-like (PK-like)"/>
    <property type="match status" value="1"/>
</dbReference>
<organism evidence="1 2">
    <name type="scientific">Fusarium redolens</name>
    <dbReference type="NCBI Taxonomy" id="48865"/>
    <lineage>
        <taxon>Eukaryota</taxon>
        <taxon>Fungi</taxon>
        <taxon>Dikarya</taxon>
        <taxon>Ascomycota</taxon>
        <taxon>Pezizomycotina</taxon>
        <taxon>Sordariomycetes</taxon>
        <taxon>Hypocreomycetidae</taxon>
        <taxon>Hypocreales</taxon>
        <taxon>Nectriaceae</taxon>
        <taxon>Fusarium</taxon>
        <taxon>Fusarium redolens species complex</taxon>
    </lineage>
</organism>
<keyword evidence="2" id="KW-1185">Reference proteome</keyword>
<proteinExistence type="predicted"/>
<dbReference type="PANTHER" id="PTHR21310:SF15">
    <property type="entry name" value="AMINOGLYCOSIDE PHOSPHOTRANSFERASE DOMAIN-CONTAINING PROTEIN"/>
    <property type="match status" value="1"/>
</dbReference>